<evidence type="ECO:0000256" key="1">
    <source>
        <dbReference type="SAM" id="MobiDB-lite"/>
    </source>
</evidence>
<feature type="region of interest" description="Disordered" evidence="1">
    <location>
        <begin position="332"/>
        <end position="355"/>
    </location>
</feature>
<sequence length="355" mass="40943">MANGTSRRSVSFGTPTPVPEKPVNIIISRIPWKPQVKHQCDSVVVRRREIASLHVKCRNILNRASKVFNTTESVRDMSRESYGRRVAWERSSFGSKIGQNNLSLPGHNDSAKFHSHPSTHRQRKCLEKLSPDLEPSIQGAPRMDQLIARRPPRDCFTATQANNLLNLVVSAAQEHIERHPLPDPRKPRRKKDEPIPPPALLPPFNLHVKQRPLPKSYYLGGSLLARRETLRLKDKDKDKVRKKKPRESLFVAGRGVRYDGTKPAEIPEGMGYQNVRKNVDEKVEEYHRNYQAKRELDHRVSQYLKEKRKTRESVMVQKERRHSEVKAALEDARRASQMTIPRRKSINLDGEKNTK</sequence>
<dbReference type="Proteomes" id="UP001633002">
    <property type="component" value="Unassembled WGS sequence"/>
</dbReference>
<accession>A0ABD3HUW7</accession>
<feature type="region of interest" description="Disordered" evidence="1">
    <location>
        <begin position="176"/>
        <end position="205"/>
    </location>
</feature>
<evidence type="ECO:0000313" key="3">
    <source>
        <dbReference type="Proteomes" id="UP001633002"/>
    </source>
</evidence>
<feature type="compositionally biased region" description="Basic residues" evidence="1">
    <location>
        <begin position="113"/>
        <end position="123"/>
    </location>
</feature>
<organism evidence="2 3">
    <name type="scientific">Riccia sorocarpa</name>
    <dbReference type="NCBI Taxonomy" id="122646"/>
    <lineage>
        <taxon>Eukaryota</taxon>
        <taxon>Viridiplantae</taxon>
        <taxon>Streptophyta</taxon>
        <taxon>Embryophyta</taxon>
        <taxon>Marchantiophyta</taxon>
        <taxon>Marchantiopsida</taxon>
        <taxon>Marchantiidae</taxon>
        <taxon>Marchantiales</taxon>
        <taxon>Ricciaceae</taxon>
        <taxon>Riccia</taxon>
    </lineage>
</organism>
<name>A0ABD3HUW7_9MARC</name>
<feature type="compositionally biased region" description="Basic and acidic residues" evidence="1">
    <location>
        <begin position="176"/>
        <end position="194"/>
    </location>
</feature>
<proteinExistence type="predicted"/>
<protein>
    <submittedName>
        <fullName evidence="2">Uncharacterized protein</fullName>
    </submittedName>
</protein>
<dbReference type="AlphaFoldDB" id="A0ABD3HUW7"/>
<gene>
    <name evidence="2" type="ORF">R1sor_007526</name>
</gene>
<reference evidence="2 3" key="1">
    <citation type="submission" date="2024-09" db="EMBL/GenBank/DDBJ databases">
        <title>Chromosome-scale assembly of Riccia sorocarpa.</title>
        <authorList>
            <person name="Paukszto L."/>
        </authorList>
    </citation>
    <scope>NUCLEOTIDE SEQUENCE [LARGE SCALE GENOMIC DNA]</scope>
    <source>
        <strain evidence="2">LP-2024</strain>
        <tissue evidence="2">Aerial parts of the thallus</tissue>
    </source>
</reference>
<dbReference type="EMBL" id="JBJQOH010000003">
    <property type="protein sequence ID" value="KAL3693875.1"/>
    <property type="molecule type" value="Genomic_DNA"/>
</dbReference>
<keyword evidence="3" id="KW-1185">Reference proteome</keyword>
<feature type="region of interest" description="Disordered" evidence="1">
    <location>
        <begin position="97"/>
        <end position="124"/>
    </location>
</feature>
<evidence type="ECO:0000313" key="2">
    <source>
        <dbReference type="EMBL" id="KAL3693875.1"/>
    </source>
</evidence>
<comment type="caution">
    <text evidence="2">The sequence shown here is derived from an EMBL/GenBank/DDBJ whole genome shotgun (WGS) entry which is preliminary data.</text>
</comment>